<dbReference type="InterPro" id="IPR031356">
    <property type="entry name" value="Stealth_CR4"/>
</dbReference>
<evidence type="ECO:0000256" key="1">
    <source>
        <dbReference type="ARBA" id="ARBA00007583"/>
    </source>
</evidence>
<evidence type="ECO:0000256" key="2">
    <source>
        <dbReference type="ARBA" id="ARBA00022679"/>
    </source>
</evidence>
<comment type="caution">
    <text evidence="7">The sequence shown here is derived from an EMBL/GenBank/DDBJ whole genome shotgun (WGS) entry which is preliminary data.</text>
</comment>
<dbReference type="InterPro" id="IPR047141">
    <property type="entry name" value="Stealth"/>
</dbReference>
<evidence type="ECO:0000256" key="3">
    <source>
        <dbReference type="ARBA" id="ARBA00023169"/>
    </source>
</evidence>
<reference evidence="7 8" key="1">
    <citation type="submission" date="2018-12" db="EMBL/GenBank/DDBJ databases">
        <title>Glycomyces sp. YIM 121974 draft genome.</title>
        <authorList>
            <person name="Li Q."/>
        </authorList>
    </citation>
    <scope>NUCLEOTIDE SEQUENCE [LARGE SCALE GENOMIC DNA]</scope>
    <source>
        <strain evidence="7 8">YIM 121974</strain>
    </source>
</reference>
<evidence type="ECO:0000259" key="5">
    <source>
        <dbReference type="Pfam" id="PF17102"/>
    </source>
</evidence>
<accession>A0A426UUN9</accession>
<dbReference type="AlphaFoldDB" id="A0A426UUN9"/>
<dbReference type="PANTHER" id="PTHR24045:SF0">
    <property type="entry name" value="N-ACETYLGLUCOSAMINE-1-PHOSPHOTRANSFERASE SUBUNITS ALPHA_BETA"/>
    <property type="match status" value="1"/>
</dbReference>
<dbReference type="Pfam" id="PF11380">
    <property type="entry name" value="Stealth_CR2"/>
    <property type="match status" value="1"/>
</dbReference>
<gene>
    <name evidence="7" type="ORF">EIW28_20140</name>
</gene>
<dbReference type="Pfam" id="PF17103">
    <property type="entry name" value="Stealth_CR4"/>
    <property type="match status" value="1"/>
</dbReference>
<dbReference type="GO" id="GO:0000271">
    <property type="term" value="P:polysaccharide biosynthetic process"/>
    <property type="evidence" value="ECO:0007669"/>
    <property type="project" value="UniProtKB-KW"/>
</dbReference>
<feature type="domain" description="Stealth protein CR2 conserved region 2" evidence="4">
    <location>
        <begin position="2"/>
        <end position="64"/>
    </location>
</feature>
<comment type="similarity">
    <text evidence="1">Belongs to the stealth family.</text>
</comment>
<feature type="domain" description="Stealth protein CR4 conserved region 4" evidence="6">
    <location>
        <begin position="186"/>
        <end position="230"/>
    </location>
</feature>
<feature type="domain" description="Stealth protein CR3 conserved region 3" evidence="5">
    <location>
        <begin position="110"/>
        <end position="157"/>
    </location>
</feature>
<dbReference type="EMBL" id="RSEB01000005">
    <property type="protein sequence ID" value="RRR97690.1"/>
    <property type="molecule type" value="Genomic_DNA"/>
</dbReference>
<keyword evidence="3" id="KW-0270">Exopolysaccharide synthesis</keyword>
<keyword evidence="8" id="KW-1185">Reference proteome</keyword>
<evidence type="ECO:0000259" key="4">
    <source>
        <dbReference type="Pfam" id="PF11380"/>
    </source>
</evidence>
<dbReference type="InterPro" id="IPR021520">
    <property type="entry name" value="Stealth_CR2"/>
</dbReference>
<evidence type="ECO:0000313" key="7">
    <source>
        <dbReference type="EMBL" id="RRR97690.1"/>
    </source>
</evidence>
<dbReference type="Pfam" id="PF17102">
    <property type="entry name" value="Stealth_CR3"/>
    <property type="match status" value="1"/>
</dbReference>
<feature type="non-terminal residue" evidence="7">
    <location>
        <position position="1"/>
    </location>
</feature>
<organism evidence="7 8">
    <name type="scientific">Glycomyces terrestris</name>
    <dbReference type="NCBI Taxonomy" id="2493553"/>
    <lineage>
        <taxon>Bacteria</taxon>
        <taxon>Bacillati</taxon>
        <taxon>Actinomycetota</taxon>
        <taxon>Actinomycetes</taxon>
        <taxon>Glycomycetales</taxon>
        <taxon>Glycomycetaceae</taxon>
        <taxon>Glycomyces</taxon>
    </lineage>
</organism>
<evidence type="ECO:0000313" key="8">
    <source>
        <dbReference type="Proteomes" id="UP000277256"/>
    </source>
</evidence>
<dbReference type="PANTHER" id="PTHR24045">
    <property type="match status" value="1"/>
</dbReference>
<name>A0A426UUN9_9ACTN</name>
<protein>
    <submittedName>
        <fullName evidence="7">Sugar phosphotransferase</fullName>
    </submittedName>
</protein>
<dbReference type="GO" id="GO:0016772">
    <property type="term" value="F:transferase activity, transferring phosphorus-containing groups"/>
    <property type="evidence" value="ECO:0007669"/>
    <property type="project" value="InterPro"/>
</dbReference>
<proteinExistence type="inferred from homology"/>
<evidence type="ECO:0000259" key="6">
    <source>
        <dbReference type="Pfam" id="PF17103"/>
    </source>
</evidence>
<keyword evidence="2 7" id="KW-0808">Transferase</keyword>
<sequence length="231" mass="25781">EGVRIVDHAEIFADPSVLPVFSSHAIATQLHRIPGLADHYLVMNDDVFFGVPSRAEKFFHPSGLAQLPFSPLQIGVGDARAEDSAPNSAGRNVRALLEADFGRQTVSKFKHIPHPQLREAAAEMAERYAAAVDATARSRFRDPADIEFVGMLHHYSMLTGRAVPGASKLHYVDIGHRDAGRLLEGLARTRDAEYFCLNDVDTPPEREEEISAMVRRFLDRYFPFPSPYERV</sequence>
<dbReference type="RefSeq" id="WP_187350634.1">
    <property type="nucleotide sequence ID" value="NZ_RSEB01000005.1"/>
</dbReference>
<dbReference type="Proteomes" id="UP000277256">
    <property type="component" value="Unassembled WGS sequence"/>
</dbReference>
<dbReference type="InterPro" id="IPR031357">
    <property type="entry name" value="Stealth_CR3"/>
</dbReference>